<proteinExistence type="predicted"/>
<gene>
    <name evidence="3" type="ORF">LAZ67_14000307</name>
</gene>
<dbReference type="SMART" id="SM00173">
    <property type="entry name" value="RAS"/>
    <property type="match status" value="1"/>
</dbReference>
<sequence>MYLSYIKHPSTVIYGIGFIHSPEDTGEVVLRQFIHSQEPDNRLSPVSTLKCQLWVTFLQITSPQISPVVGNSTGPDRHQVLYKGGTAQVAQVFETLALHATVGGRTYELGLFDTAGQEDYDRLRPLSYQGASVFLVCCSVVDPRSVISVTDKWLTEVSMYCPRASVLIVGTKTDLRDSEPVALTESEGFQLSQKSGADGYVECSSLKQVMIYS</sequence>
<evidence type="ECO:0000256" key="1">
    <source>
        <dbReference type="ARBA" id="ARBA00022741"/>
    </source>
</evidence>
<protein>
    <submittedName>
        <fullName evidence="3">Uncharacterized protein</fullName>
    </submittedName>
</protein>
<evidence type="ECO:0000256" key="2">
    <source>
        <dbReference type="ARBA" id="ARBA00023134"/>
    </source>
</evidence>
<dbReference type="InterPro" id="IPR027417">
    <property type="entry name" value="P-loop_NTPase"/>
</dbReference>
<dbReference type="PANTHER" id="PTHR24072">
    <property type="entry name" value="RHO FAMILY GTPASE"/>
    <property type="match status" value="1"/>
</dbReference>
<dbReference type="Proteomes" id="UP001235939">
    <property type="component" value="Chromosome 14"/>
</dbReference>
<dbReference type="CDD" id="cd00157">
    <property type="entry name" value="Rho"/>
    <property type="match status" value="1"/>
</dbReference>
<evidence type="ECO:0000313" key="3">
    <source>
        <dbReference type="EMBL" id="UYV76407.1"/>
    </source>
</evidence>
<accession>A0ABY6L5H4</accession>
<dbReference type="Pfam" id="PF00071">
    <property type="entry name" value="Ras"/>
    <property type="match status" value="1"/>
</dbReference>
<dbReference type="SMART" id="SM00175">
    <property type="entry name" value="RAB"/>
    <property type="match status" value="1"/>
</dbReference>
<reference evidence="3 4" key="1">
    <citation type="submission" date="2022-01" db="EMBL/GenBank/DDBJ databases">
        <title>A chromosomal length assembly of Cordylochernes scorpioides.</title>
        <authorList>
            <person name="Zeh D."/>
            <person name="Zeh J."/>
        </authorList>
    </citation>
    <scope>NUCLEOTIDE SEQUENCE [LARGE SCALE GENOMIC DNA]</scope>
    <source>
        <strain evidence="3">IN4F17</strain>
        <tissue evidence="3">Whole Body</tissue>
    </source>
</reference>
<dbReference type="SUPFAM" id="SSF52540">
    <property type="entry name" value="P-loop containing nucleoside triphosphate hydrolases"/>
    <property type="match status" value="1"/>
</dbReference>
<evidence type="ECO:0000313" key="4">
    <source>
        <dbReference type="Proteomes" id="UP001235939"/>
    </source>
</evidence>
<organism evidence="3 4">
    <name type="scientific">Cordylochernes scorpioides</name>
    <dbReference type="NCBI Taxonomy" id="51811"/>
    <lineage>
        <taxon>Eukaryota</taxon>
        <taxon>Metazoa</taxon>
        <taxon>Ecdysozoa</taxon>
        <taxon>Arthropoda</taxon>
        <taxon>Chelicerata</taxon>
        <taxon>Arachnida</taxon>
        <taxon>Pseudoscorpiones</taxon>
        <taxon>Cheliferoidea</taxon>
        <taxon>Chernetidae</taxon>
        <taxon>Cordylochernes</taxon>
    </lineage>
</organism>
<dbReference type="PROSITE" id="PS51420">
    <property type="entry name" value="RHO"/>
    <property type="match status" value="1"/>
</dbReference>
<dbReference type="InterPro" id="IPR001806">
    <property type="entry name" value="Small_GTPase"/>
</dbReference>
<dbReference type="SMART" id="SM00174">
    <property type="entry name" value="RHO"/>
    <property type="match status" value="1"/>
</dbReference>
<dbReference type="NCBIfam" id="TIGR00231">
    <property type="entry name" value="small_GTP"/>
    <property type="match status" value="1"/>
</dbReference>
<keyword evidence="1" id="KW-0547">Nucleotide-binding</keyword>
<dbReference type="InterPro" id="IPR005225">
    <property type="entry name" value="Small_GTP-bd"/>
</dbReference>
<keyword evidence="2" id="KW-0342">GTP-binding</keyword>
<dbReference type="InterPro" id="IPR003578">
    <property type="entry name" value="Small_GTPase_Rho"/>
</dbReference>
<dbReference type="EMBL" id="CP092876">
    <property type="protein sequence ID" value="UYV76407.1"/>
    <property type="molecule type" value="Genomic_DNA"/>
</dbReference>
<dbReference type="PRINTS" id="PR00449">
    <property type="entry name" value="RASTRNSFRMNG"/>
</dbReference>
<name>A0ABY6L5H4_9ARAC</name>
<keyword evidence="4" id="KW-1185">Reference proteome</keyword>
<dbReference type="Gene3D" id="3.40.50.300">
    <property type="entry name" value="P-loop containing nucleotide triphosphate hydrolases"/>
    <property type="match status" value="1"/>
</dbReference>